<organism evidence="1 2">
    <name type="scientific">Venenivibrio stagnispumantis</name>
    <dbReference type="NCBI Taxonomy" id="407998"/>
    <lineage>
        <taxon>Bacteria</taxon>
        <taxon>Pseudomonadati</taxon>
        <taxon>Aquificota</taxon>
        <taxon>Aquificia</taxon>
        <taxon>Aquificales</taxon>
        <taxon>Hydrogenothermaceae</taxon>
        <taxon>Venenivibrio</taxon>
    </lineage>
</organism>
<evidence type="ECO:0000313" key="1">
    <source>
        <dbReference type="EMBL" id="SMP13771.1"/>
    </source>
</evidence>
<gene>
    <name evidence="1" type="ORF">SAMN06264868_11147</name>
</gene>
<dbReference type="PANTHER" id="PTHR34352:SF1">
    <property type="entry name" value="PROTEIN YHFA"/>
    <property type="match status" value="1"/>
</dbReference>
<reference evidence="1" key="1">
    <citation type="submission" date="2017-05" db="EMBL/GenBank/DDBJ databases">
        <authorList>
            <person name="Varghese N."/>
            <person name="Submissions S."/>
        </authorList>
    </citation>
    <scope>NUCLEOTIDE SEQUENCE</scope>
    <source>
        <strain evidence="1">DSM 18763</strain>
    </source>
</reference>
<dbReference type="InterPro" id="IPR015946">
    <property type="entry name" value="KH_dom-like_a/b"/>
</dbReference>
<comment type="caution">
    <text evidence="1">The sequence shown here is derived from an EMBL/GenBank/DDBJ whole genome shotgun (WGS) entry which is preliminary data.</text>
</comment>
<dbReference type="InterPro" id="IPR036102">
    <property type="entry name" value="OsmC/Ohrsf"/>
</dbReference>
<dbReference type="AlphaFoldDB" id="A0AA46AEN8"/>
<name>A0AA46AEN8_9AQUI</name>
<dbReference type="Gene3D" id="3.30.300.20">
    <property type="match status" value="1"/>
</dbReference>
<dbReference type="PANTHER" id="PTHR34352">
    <property type="entry name" value="PROTEIN YHFA"/>
    <property type="match status" value="1"/>
</dbReference>
<proteinExistence type="predicted"/>
<dbReference type="Pfam" id="PF02566">
    <property type="entry name" value="OsmC"/>
    <property type="match status" value="1"/>
</dbReference>
<accession>A0AA46AEN8</accession>
<protein>
    <submittedName>
        <fullName evidence="1">Uncharacterized OsmC-related protein</fullName>
    </submittedName>
</protein>
<keyword evidence="2" id="KW-1185">Reference proteome</keyword>
<dbReference type="SUPFAM" id="SSF82784">
    <property type="entry name" value="OsmC-like"/>
    <property type="match status" value="1"/>
</dbReference>
<dbReference type="EMBL" id="FXTX01000011">
    <property type="protein sequence ID" value="SMP13771.1"/>
    <property type="molecule type" value="Genomic_DNA"/>
</dbReference>
<evidence type="ECO:0000313" key="2">
    <source>
        <dbReference type="Proteomes" id="UP001157947"/>
    </source>
</evidence>
<sequence>MENKEKVVNVSLENDNFIAKSGEKSFNISDLGVSASELYLISIAHCFATTVKAYVNHKGLKIENLNVEVKGKKHENENRYETVEINVSFDGDLTKEQIERILVIGKRGCTVGNSSSAGVNIQTKYTGSIPV</sequence>
<dbReference type="Proteomes" id="UP001157947">
    <property type="component" value="Unassembled WGS sequence"/>
</dbReference>
<dbReference type="InterPro" id="IPR003718">
    <property type="entry name" value="OsmC/Ohr_fam"/>
</dbReference>
<dbReference type="RefSeq" id="WP_265133776.1">
    <property type="nucleotide sequence ID" value="NZ_FXTX01000011.1"/>
</dbReference>